<dbReference type="GO" id="GO:0071949">
    <property type="term" value="F:FAD binding"/>
    <property type="evidence" value="ECO:0007669"/>
    <property type="project" value="InterPro"/>
</dbReference>
<dbReference type="SUPFAM" id="SSF51905">
    <property type="entry name" value="FAD/NAD(P)-binding domain"/>
    <property type="match status" value="1"/>
</dbReference>
<feature type="region of interest" description="Disordered" evidence="2">
    <location>
        <begin position="1"/>
        <end position="21"/>
    </location>
</feature>
<dbReference type="AlphaFoldDB" id="A0A0C1Z5N5"/>
<evidence type="ECO:0000313" key="4">
    <source>
        <dbReference type="EMBL" id="KIG12919.1"/>
    </source>
</evidence>
<feature type="compositionally biased region" description="Basic and acidic residues" evidence="2">
    <location>
        <begin position="477"/>
        <end position="496"/>
    </location>
</feature>
<dbReference type="PROSITE" id="PS00197">
    <property type="entry name" value="2FE2S_FER_1"/>
    <property type="match status" value="1"/>
</dbReference>
<keyword evidence="1" id="KW-0560">Oxidoreductase</keyword>
<dbReference type="PANTHER" id="PTHR42949:SF3">
    <property type="entry name" value="ANAEROBIC GLYCEROL-3-PHOSPHATE DEHYDROGENASE SUBUNIT B"/>
    <property type="match status" value="1"/>
</dbReference>
<gene>
    <name evidence="4" type="ORF">DB30_00875</name>
</gene>
<dbReference type="InterPro" id="IPR006058">
    <property type="entry name" value="2Fe2S_fd_BS"/>
</dbReference>
<reference evidence="4 5" key="1">
    <citation type="submission" date="2014-12" db="EMBL/GenBank/DDBJ databases">
        <title>Genome assembly of Enhygromyxa salina DSM 15201.</title>
        <authorList>
            <person name="Sharma G."/>
            <person name="Subramanian S."/>
        </authorList>
    </citation>
    <scope>NUCLEOTIDE SEQUENCE [LARGE SCALE GENOMIC DNA]</scope>
    <source>
        <strain evidence="4 5">DSM 15201</strain>
    </source>
</reference>
<dbReference type="Gene3D" id="3.10.20.440">
    <property type="entry name" value="2Fe-2S iron-sulphur cluster binding domain, sarcosine oxidase, alpha subunit, N-terminal domain"/>
    <property type="match status" value="1"/>
</dbReference>
<dbReference type="EMBL" id="JMCC02000113">
    <property type="protein sequence ID" value="KIG12919.1"/>
    <property type="molecule type" value="Genomic_DNA"/>
</dbReference>
<dbReference type="InterPro" id="IPR001041">
    <property type="entry name" value="2Fe-2S_ferredoxin-type"/>
</dbReference>
<feature type="region of interest" description="Disordered" evidence="2">
    <location>
        <begin position="463"/>
        <end position="496"/>
    </location>
</feature>
<accession>A0A0C1Z5N5</accession>
<dbReference type="InterPro" id="IPR051691">
    <property type="entry name" value="Metab_Enz_Cyan_OpOx_G3PDH"/>
</dbReference>
<evidence type="ECO:0000259" key="3">
    <source>
        <dbReference type="PROSITE" id="PS51085"/>
    </source>
</evidence>
<name>A0A0C1Z5N5_9BACT</name>
<dbReference type="InterPro" id="IPR042204">
    <property type="entry name" value="2Fe-2S-bd_N"/>
</dbReference>
<evidence type="ECO:0000256" key="1">
    <source>
        <dbReference type="ARBA" id="ARBA00023002"/>
    </source>
</evidence>
<dbReference type="InterPro" id="IPR002938">
    <property type="entry name" value="FAD-bd"/>
</dbReference>
<dbReference type="GO" id="GO:0051537">
    <property type="term" value="F:2 iron, 2 sulfur cluster binding"/>
    <property type="evidence" value="ECO:0007669"/>
    <property type="project" value="InterPro"/>
</dbReference>
<evidence type="ECO:0000313" key="5">
    <source>
        <dbReference type="Proteomes" id="UP000031599"/>
    </source>
</evidence>
<dbReference type="CDD" id="cd00207">
    <property type="entry name" value="fer2"/>
    <property type="match status" value="1"/>
</dbReference>
<dbReference type="PANTHER" id="PTHR42949">
    <property type="entry name" value="ANAEROBIC GLYCEROL-3-PHOSPHATE DEHYDROGENASE SUBUNIT B"/>
    <property type="match status" value="1"/>
</dbReference>
<dbReference type="Pfam" id="PF13510">
    <property type="entry name" value="Fer2_4"/>
    <property type="match status" value="1"/>
</dbReference>
<dbReference type="Pfam" id="PF01494">
    <property type="entry name" value="FAD_binding_3"/>
    <property type="match status" value="1"/>
</dbReference>
<organism evidence="4 5">
    <name type="scientific">Enhygromyxa salina</name>
    <dbReference type="NCBI Taxonomy" id="215803"/>
    <lineage>
        <taxon>Bacteria</taxon>
        <taxon>Pseudomonadati</taxon>
        <taxon>Myxococcota</taxon>
        <taxon>Polyangia</taxon>
        <taxon>Nannocystales</taxon>
        <taxon>Nannocystaceae</taxon>
        <taxon>Enhygromyxa</taxon>
    </lineage>
</organism>
<dbReference type="RefSeq" id="WP_146661737.1">
    <property type="nucleotide sequence ID" value="NZ_JMCC02000113.1"/>
</dbReference>
<evidence type="ECO:0000256" key="2">
    <source>
        <dbReference type="SAM" id="MobiDB-lite"/>
    </source>
</evidence>
<dbReference type="InterPro" id="IPR036188">
    <property type="entry name" value="FAD/NAD-bd_sf"/>
</dbReference>
<dbReference type="Gene3D" id="3.50.50.60">
    <property type="entry name" value="FAD/NAD(P)-binding domain"/>
    <property type="match status" value="1"/>
</dbReference>
<dbReference type="InterPro" id="IPR036010">
    <property type="entry name" value="2Fe-2S_ferredoxin-like_sf"/>
</dbReference>
<sequence length="496" mass="52349">MSRQRPLLVPAAPAAPDGPGGQAVHLRFDEALIEATAHDTLATALIAAGVLMTSRSPKYRRPRGPYCLTGDCGTCLVRIDGRPNVRACMTPVREGMRVSSQNSYRPKRLDPTQLVDTLFPGGIDHHHLMVRPRIVNQVMQEVARNLTGFGELPEGVDTSGYEYLAHELPVLIIGAGPAGQAAAAVFEAAGVDHVIVDRLDRAALAANLDDAESRAHAQPAKLLADTGVFGIYPGPHMLFPGREDDLALVAASERHPNLERLHAFRPHHLMFCVGSRDPMLPFPNNDLPGIVSARGLIRALRRANARIAGPCLVVGEGPWAHAQLNALDQLRAPHAPKLELIAPNQIERAVGGERIEALICHGGRRSCALLAIAQTPASAHELAAQIGVALGFNGGGFGIDRAHEAGDHGRCGALGGTSLWAAGDVCIGVDPAAGQAAAARDGARVAKAVLEVLAAAPHELPDATHFAPAEPPQPPTMRERPVVGDRFAEPAAKEPS</sequence>
<feature type="domain" description="2Fe-2S ferredoxin-type" evidence="3">
    <location>
        <begin position="22"/>
        <end position="104"/>
    </location>
</feature>
<dbReference type="GO" id="GO:0016491">
    <property type="term" value="F:oxidoreductase activity"/>
    <property type="evidence" value="ECO:0007669"/>
    <property type="project" value="UniProtKB-KW"/>
</dbReference>
<protein>
    <submittedName>
        <fullName evidence="4">Sarcosine oxidase alpha subunit</fullName>
    </submittedName>
</protein>
<proteinExistence type="predicted"/>
<comment type="caution">
    <text evidence="4">The sequence shown here is derived from an EMBL/GenBank/DDBJ whole genome shotgun (WGS) entry which is preliminary data.</text>
</comment>
<dbReference type="PROSITE" id="PS51085">
    <property type="entry name" value="2FE2S_FER_2"/>
    <property type="match status" value="1"/>
</dbReference>
<dbReference type="Proteomes" id="UP000031599">
    <property type="component" value="Unassembled WGS sequence"/>
</dbReference>
<dbReference type="SUPFAM" id="SSF54292">
    <property type="entry name" value="2Fe-2S ferredoxin-like"/>
    <property type="match status" value="1"/>
</dbReference>